<protein>
    <recommendedName>
        <fullName evidence="10">Small ribosomal subunit biogenesis GTPase RsgA</fullName>
        <ecNumber evidence="10">3.6.1.-</ecNumber>
    </recommendedName>
</protein>
<keyword evidence="7 10" id="KW-0862">Zinc</keyword>
<evidence type="ECO:0000256" key="7">
    <source>
        <dbReference type="ARBA" id="ARBA00022833"/>
    </source>
</evidence>
<dbReference type="InterPro" id="IPR027417">
    <property type="entry name" value="P-loop_NTPase"/>
</dbReference>
<comment type="subunit">
    <text evidence="10">Monomer. Associates with 30S ribosomal subunit, binds 16S rRNA.</text>
</comment>
<dbReference type="Gene3D" id="1.10.40.50">
    <property type="entry name" value="Probable gtpase engc, domain 3"/>
    <property type="match status" value="1"/>
</dbReference>
<dbReference type="PROSITE" id="PS51721">
    <property type="entry name" value="G_CP"/>
    <property type="match status" value="1"/>
</dbReference>
<feature type="binding site" evidence="10">
    <location>
        <position position="278"/>
    </location>
    <ligand>
        <name>Zn(2+)</name>
        <dbReference type="ChEBI" id="CHEBI:29105"/>
    </ligand>
</feature>
<reference evidence="13 14" key="1">
    <citation type="submission" date="2018-09" db="EMBL/GenBank/DDBJ databases">
        <title>Identification of marine bacteria producing industrial enzymes.</title>
        <authorList>
            <person name="Cheng T.H."/>
            <person name="Saidin J."/>
            <person name="Muhd D.D."/>
            <person name="Isa M.N.M."/>
            <person name="Bakar M.F.A."/>
            <person name="Ismail N."/>
        </authorList>
    </citation>
    <scope>NUCLEOTIDE SEQUENCE [LARGE SCALE GENOMIC DNA]</scope>
    <source>
        <strain evidence="13 14">MNAD 1.6</strain>
    </source>
</reference>
<dbReference type="GO" id="GO:0003924">
    <property type="term" value="F:GTPase activity"/>
    <property type="evidence" value="ECO:0007669"/>
    <property type="project" value="UniProtKB-UniRule"/>
</dbReference>
<dbReference type="PANTHER" id="PTHR32120:SF10">
    <property type="entry name" value="SMALL RIBOSOMAL SUBUNIT BIOGENESIS GTPASE RSGA"/>
    <property type="match status" value="1"/>
</dbReference>
<comment type="function">
    <text evidence="10">One of several proteins that assist in the late maturation steps of the functional core of the 30S ribosomal subunit. Helps release RbfA from mature subunits. May play a role in the assembly of ribosomal proteins into the subunit. Circularly permuted GTPase that catalyzes slow GTP hydrolysis, GTPase activity is stimulated by the 30S ribosomal subunit.</text>
</comment>
<feature type="binding site" evidence="10">
    <location>
        <position position="284"/>
    </location>
    <ligand>
        <name>Zn(2+)</name>
        <dbReference type="ChEBI" id="CHEBI:29105"/>
    </ligand>
</feature>
<evidence type="ECO:0000256" key="2">
    <source>
        <dbReference type="ARBA" id="ARBA00022517"/>
    </source>
</evidence>
<dbReference type="HAMAP" id="MF_01820">
    <property type="entry name" value="GTPase_RsgA"/>
    <property type="match status" value="1"/>
</dbReference>
<feature type="binding site" evidence="10">
    <location>
        <begin position="190"/>
        <end position="198"/>
    </location>
    <ligand>
        <name>GTP</name>
        <dbReference type="ChEBI" id="CHEBI:37565"/>
    </ligand>
</feature>
<comment type="similarity">
    <text evidence="10">Belongs to the TRAFAC class YlqF/YawG GTPase family. RsgA subfamily.</text>
</comment>
<dbReference type="GO" id="GO:0005737">
    <property type="term" value="C:cytoplasm"/>
    <property type="evidence" value="ECO:0007669"/>
    <property type="project" value="UniProtKB-SubCell"/>
</dbReference>
<dbReference type="RefSeq" id="WP_119853189.1">
    <property type="nucleotide sequence ID" value="NZ_QYSE01000002.1"/>
</dbReference>
<evidence type="ECO:0000259" key="12">
    <source>
        <dbReference type="PROSITE" id="PS51721"/>
    </source>
</evidence>
<feature type="domain" description="EngC GTPase" evidence="11">
    <location>
        <begin position="99"/>
        <end position="246"/>
    </location>
</feature>
<evidence type="ECO:0000256" key="10">
    <source>
        <dbReference type="HAMAP-Rule" id="MF_01820"/>
    </source>
</evidence>
<comment type="cofactor">
    <cofactor evidence="10">
        <name>Zn(2+)</name>
        <dbReference type="ChEBI" id="CHEBI:29105"/>
    </cofactor>
    <text evidence="10">Binds 1 zinc ion per subunit.</text>
</comment>
<feature type="domain" description="CP-type G" evidence="12">
    <location>
        <begin position="91"/>
        <end position="248"/>
    </location>
</feature>
<dbReference type="PANTHER" id="PTHR32120">
    <property type="entry name" value="SMALL RIBOSOMAL SUBUNIT BIOGENESIS GTPASE RSGA"/>
    <property type="match status" value="1"/>
</dbReference>
<evidence type="ECO:0000256" key="5">
    <source>
        <dbReference type="ARBA" id="ARBA00022741"/>
    </source>
</evidence>
<keyword evidence="8 10" id="KW-0694">RNA-binding</keyword>
<dbReference type="EMBL" id="QYSE01000002">
    <property type="protein sequence ID" value="RJF35749.1"/>
    <property type="molecule type" value="Genomic_DNA"/>
</dbReference>
<dbReference type="SUPFAM" id="SSF52540">
    <property type="entry name" value="P-loop containing nucleoside triphosphate hydrolases"/>
    <property type="match status" value="1"/>
</dbReference>
<dbReference type="GO" id="GO:0005525">
    <property type="term" value="F:GTP binding"/>
    <property type="evidence" value="ECO:0007669"/>
    <property type="project" value="UniProtKB-UniRule"/>
</dbReference>
<evidence type="ECO:0000313" key="13">
    <source>
        <dbReference type="EMBL" id="RJF35749.1"/>
    </source>
</evidence>
<keyword evidence="1 10" id="KW-0963">Cytoplasm</keyword>
<dbReference type="Proteomes" id="UP000265938">
    <property type="component" value="Unassembled WGS sequence"/>
</dbReference>
<dbReference type="InterPro" id="IPR004881">
    <property type="entry name" value="Ribosome_biogen_GTPase_RsgA"/>
</dbReference>
<gene>
    <name evidence="10 13" type="primary">rsgA</name>
    <name evidence="13" type="ORF">D4741_12330</name>
</gene>
<evidence type="ECO:0000256" key="8">
    <source>
        <dbReference type="ARBA" id="ARBA00022884"/>
    </source>
</evidence>
<evidence type="ECO:0000256" key="9">
    <source>
        <dbReference type="ARBA" id="ARBA00023134"/>
    </source>
</evidence>
<evidence type="ECO:0000256" key="4">
    <source>
        <dbReference type="ARBA" id="ARBA00022730"/>
    </source>
</evidence>
<dbReference type="CDD" id="cd01854">
    <property type="entry name" value="YjeQ_EngC"/>
    <property type="match status" value="1"/>
</dbReference>
<keyword evidence="5 10" id="KW-0547">Nucleotide-binding</keyword>
<dbReference type="GO" id="GO:0042274">
    <property type="term" value="P:ribosomal small subunit biogenesis"/>
    <property type="evidence" value="ECO:0007669"/>
    <property type="project" value="UniProtKB-UniRule"/>
</dbReference>
<dbReference type="Gene3D" id="3.40.50.300">
    <property type="entry name" value="P-loop containing nucleotide triphosphate hydrolases"/>
    <property type="match status" value="1"/>
</dbReference>
<dbReference type="AlphaFoldDB" id="A0A3A3EMD9"/>
<accession>A0A3A3EMD9</accession>
<dbReference type="PROSITE" id="PS50936">
    <property type="entry name" value="ENGC_GTPASE"/>
    <property type="match status" value="1"/>
</dbReference>
<feature type="binding site" evidence="10">
    <location>
        <position position="276"/>
    </location>
    <ligand>
        <name>Zn(2+)</name>
        <dbReference type="ChEBI" id="CHEBI:29105"/>
    </ligand>
</feature>
<keyword evidence="6 10" id="KW-0378">Hydrolase</keyword>
<dbReference type="EC" id="3.6.1.-" evidence="10"/>
<evidence type="ECO:0000256" key="3">
    <source>
        <dbReference type="ARBA" id="ARBA00022723"/>
    </source>
</evidence>
<organism evidence="13 14">
    <name type="scientific">Pseudoalteromonas gelatinilytica</name>
    <dbReference type="NCBI Taxonomy" id="1703256"/>
    <lineage>
        <taxon>Bacteria</taxon>
        <taxon>Pseudomonadati</taxon>
        <taxon>Pseudomonadota</taxon>
        <taxon>Gammaproteobacteria</taxon>
        <taxon>Alteromonadales</taxon>
        <taxon>Pseudoalteromonadaceae</taxon>
        <taxon>Pseudoalteromonas</taxon>
    </lineage>
</organism>
<feature type="binding site" evidence="10">
    <location>
        <position position="271"/>
    </location>
    <ligand>
        <name>Zn(2+)</name>
        <dbReference type="ChEBI" id="CHEBI:29105"/>
    </ligand>
</feature>
<keyword evidence="4 10" id="KW-0699">rRNA-binding</keyword>
<evidence type="ECO:0000259" key="11">
    <source>
        <dbReference type="PROSITE" id="PS50936"/>
    </source>
</evidence>
<proteinExistence type="inferred from homology"/>
<evidence type="ECO:0000256" key="1">
    <source>
        <dbReference type="ARBA" id="ARBA00022490"/>
    </source>
</evidence>
<dbReference type="NCBIfam" id="TIGR00157">
    <property type="entry name" value="ribosome small subunit-dependent GTPase A"/>
    <property type="match status" value="1"/>
</dbReference>
<keyword evidence="9 10" id="KW-0342">GTP-binding</keyword>
<keyword evidence="2 10" id="KW-0690">Ribosome biogenesis</keyword>
<dbReference type="InterPro" id="IPR030378">
    <property type="entry name" value="G_CP_dom"/>
</dbReference>
<evidence type="ECO:0000313" key="14">
    <source>
        <dbReference type="Proteomes" id="UP000265938"/>
    </source>
</evidence>
<sequence length="346" mass="38674">MQTPSLIELGMRPFFQQQLSLDELENGHLGRVVEHHKTEAVLLGEQGTVRFALTLGLEQICVGDWVVFDESRILRVLERASIIKRKAAGSKHEFQLIAANIDTVFIVTSLNDDFSLNRIERYLALVKNAHIEPVVVLTKADTCPDVEKYCQQVQNLDSLLSVIAINALKEEGCDLLTPYCRKGQTLAFMGSSGVGKSTIVNALLGSDELKTAGIREQDSKGRHTTTFRSIKRLANGALLMDTPGMRELQLSDSKQGIERAFEDVELLASSCRFKDCQHQTEPGCAVIKAIEMGSLSTRRLENYRKLLAENEHNNATMAEKRAKQRAFSKMVNTVQKQNRSIKKTQE</sequence>
<keyword evidence="3 10" id="KW-0479">Metal-binding</keyword>
<dbReference type="InterPro" id="IPR010914">
    <property type="entry name" value="RsgA_GTPase_dom"/>
</dbReference>
<comment type="subcellular location">
    <subcellularLocation>
        <location evidence="10">Cytoplasm</location>
    </subcellularLocation>
</comment>
<dbReference type="GO" id="GO:0046872">
    <property type="term" value="F:metal ion binding"/>
    <property type="evidence" value="ECO:0007669"/>
    <property type="project" value="UniProtKB-KW"/>
</dbReference>
<evidence type="ECO:0000256" key="6">
    <source>
        <dbReference type="ARBA" id="ARBA00022801"/>
    </source>
</evidence>
<comment type="caution">
    <text evidence="13">The sequence shown here is derived from an EMBL/GenBank/DDBJ whole genome shotgun (WGS) entry which is preliminary data.</text>
</comment>
<dbReference type="Pfam" id="PF03193">
    <property type="entry name" value="RsgA_GTPase"/>
    <property type="match status" value="1"/>
</dbReference>
<name>A0A3A3EMD9_9GAMM</name>
<dbReference type="GO" id="GO:0019843">
    <property type="term" value="F:rRNA binding"/>
    <property type="evidence" value="ECO:0007669"/>
    <property type="project" value="UniProtKB-KW"/>
</dbReference>
<feature type="binding site" evidence="10">
    <location>
        <begin position="138"/>
        <end position="141"/>
    </location>
    <ligand>
        <name>GTP</name>
        <dbReference type="ChEBI" id="CHEBI:37565"/>
    </ligand>
</feature>